<reference evidence="1 2" key="1">
    <citation type="submission" date="2013-02" db="EMBL/GenBank/DDBJ databases">
        <title>The Genome Sequence of Acinetobacter sp. NIPH 809.</title>
        <authorList>
            <consortium name="The Broad Institute Genome Sequencing Platform"/>
            <consortium name="The Broad Institute Genome Sequencing Center for Infectious Disease"/>
            <person name="Cerqueira G."/>
            <person name="Feldgarden M."/>
            <person name="Courvalin P."/>
            <person name="Perichon B."/>
            <person name="Grillot-Courvalin C."/>
            <person name="Clermont D."/>
            <person name="Rocha E."/>
            <person name="Yoon E.-J."/>
            <person name="Nemec A."/>
            <person name="Walker B."/>
            <person name="Young S.K."/>
            <person name="Zeng Q."/>
            <person name="Gargeya S."/>
            <person name="Fitzgerald M."/>
            <person name="Haas B."/>
            <person name="Abouelleil A."/>
            <person name="Alvarado L."/>
            <person name="Arachchi H.M."/>
            <person name="Berlin A.M."/>
            <person name="Chapman S.B."/>
            <person name="Dewar J."/>
            <person name="Goldberg J."/>
            <person name="Griggs A."/>
            <person name="Gujja S."/>
            <person name="Hansen M."/>
            <person name="Howarth C."/>
            <person name="Imamovic A."/>
            <person name="Larimer J."/>
            <person name="McCowan C."/>
            <person name="Murphy C."/>
            <person name="Neiman D."/>
            <person name="Pearson M."/>
            <person name="Priest M."/>
            <person name="Roberts A."/>
            <person name="Saif S."/>
            <person name="Shea T."/>
            <person name="Sisk P."/>
            <person name="Sykes S."/>
            <person name="Wortman J."/>
            <person name="Nusbaum C."/>
            <person name="Birren B."/>
        </authorList>
    </citation>
    <scope>NUCLEOTIDE SEQUENCE [LARGE SCALE GENOMIC DNA]</scope>
    <source>
        <strain evidence="1 2">NIPH 809</strain>
    </source>
</reference>
<dbReference type="EMBL" id="APOI01000002">
    <property type="protein sequence ID" value="ENU25268.1"/>
    <property type="molecule type" value="Genomic_DNA"/>
</dbReference>
<organism evidence="1 2">
    <name type="scientific">Acinetobacter proteolyticus</name>
    <dbReference type="NCBI Taxonomy" id="1776741"/>
    <lineage>
        <taxon>Bacteria</taxon>
        <taxon>Pseudomonadati</taxon>
        <taxon>Pseudomonadota</taxon>
        <taxon>Gammaproteobacteria</taxon>
        <taxon>Moraxellales</taxon>
        <taxon>Moraxellaceae</taxon>
        <taxon>Acinetobacter</taxon>
    </lineage>
</organism>
<dbReference type="InterPro" id="IPR020518">
    <property type="entry name" value="Tscrpt_reg_PrtN"/>
</dbReference>
<dbReference type="RefSeq" id="WP_004651963.1">
    <property type="nucleotide sequence ID" value="NZ_KB849177.1"/>
</dbReference>
<evidence type="ECO:0008006" key="3">
    <source>
        <dbReference type="Google" id="ProtNLM"/>
    </source>
</evidence>
<comment type="caution">
    <text evidence="1">The sequence shown here is derived from an EMBL/GenBank/DDBJ whole genome shotgun (WGS) entry which is preliminary data.</text>
</comment>
<evidence type="ECO:0000313" key="2">
    <source>
        <dbReference type="Proteomes" id="UP000013034"/>
    </source>
</evidence>
<protein>
    <recommendedName>
        <fullName evidence="3">Pyocin activator protein PrtN</fullName>
    </recommendedName>
</protein>
<evidence type="ECO:0000313" key="1">
    <source>
        <dbReference type="EMBL" id="ENU25268.1"/>
    </source>
</evidence>
<keyword evidence="2" id="KW-1185">Reference proteome</keyword>
<name>A0ABN0JJ49_9GAMM</name>
<gene>
    <name evidence="1" type="ORF">F993_00042</name>
</gene>
<sequence>MPHLKTADYLFLKFRSTFIKLDDVCKEFYPHLCKEKVLEKVRQQKFPFTCFRIDESQKGFLFVDIHELARVLDEIYLNNYQSFQSSIQKSIHSKN</sequence>
<dbReference type="Pfam" id="PF11112">
    <property type="entry name" value="PyocinActivator"/>
    <property type="match status" value="1"/>
</dbReference>
<dbReference type="Proteomes" id="UP000013034">
    <property type="component" value="Unassembled WGS sequence"/>
</dbReference>
<accession>A0ABN0JJ49</accession>
<proteinExistence type="predicted"/>